<accession>A0ABP0PBH3</accession>
<organism evidence="1 2">
    <name type="scientific">Durusdinium trenchii</name>
    <dbReference type="NCBI Taxonomy" id="1381693"/>
    <lineage>
        <taxon>Eukaryota</taxon>
        <taxon>Sar</taxon>
        <taxon>Alveolata</taxon>
        <taxon>Dinophyceae</taxon>
        <taxon>Suessiales</taxon>
        <taxon>Symbiodiniaceae</taxon>
        <taxon>Durusdinium</taxon>
    </lineage>
</organism>
<sequence length="116" mass="12832">MFNISCAGRALAPKKRAEEDASCLHSRSLDWAERSPRLTGRRAEDESTIKYGSQHAWQSLRLSPMGLNFFVLWVALRALASSFTSGFIASQCLLLKTVPTLEPLCCLEGLTVAYLP</sequence>
<evidence type="ECO:0000313" key="2">
    <source>
        <dbReference type="Proteomes" id="UP001642484"/>
    </source>
</evidence>
<comment type="caution">
    <text evidence="1">The sequence shown here is derived from an EMBL/GenBank/DDBJ whole genome shotgun (WGS) entry which is preliminary data.</text>
</comment>
<dbReference type="Proteomes" id="UP001642484">
    <property type="component" value="Unassembled WGS sequence"/>
</dbReference>
<keyword evidence="2" id="KW-1185">Reference proteome</keyword>
<proteinExistence type="predicted"/>
<dbReference type="EMBL" id="CAXAMN010022696">
    <property type="protein sequence ID" value="CAK9072035.1"/>
    <property type="molecule type" value="Genomic_DNA"/>
</dbReference>
<evidence type="ECO:0000313" key="1">
    <source>
        <dbReference type="EMBL" id="CAK9072035.1"/>
    </source>
</evidence>
<reference evidence="1 2" key="1">
    <citation type="submission" date="2024-02" db="EMBL/GenBank/DDBJ databases">
        <authorList>
            <person name="Chen Y."/>
            <person name="Shah S."/>
            <person name="Dougan E. K."/>
            <person name="Thang M."/>
            <person name="Chan C."/>
        </authorList>
    </citation>
    <scope>NUCLEOTIDE SEQUENCE [LARGE SCALE GENOMIC DNA]</scope>
</reference>
<name>A0ABP0PBH3_9DINO</name>
<gene>
    <name evidence="1" type="ORF">CCMP2556_LOCUS35426</name>
</gene>
<protein>
    <submittedName>
        <fullName evidence="1">Uncharacterized protein</fullName>
    </submittedName>
</protein>